<evidence type="ECO:0000256" key="6">
    <source>
        <dbReference type="ARBA" id="ARBA00022964"/>
    </source>
</evidence>
<accession>A0A2S2R6B3</accession>
<evidence type="ECO:0000256" key="3">
    <source>
        <dbReference type="ARBA" id="ARBA00008654"/>
    </source>
</evidence>
<dbReference type="EMBL" id="GGMS01016366">
    <property type="protein sequence ID" value="MBY85569.1"/>
    <property type="molecule type" value="Transcribed_RNA"/>
</dbReference>
<evidence type="ECO:0000256" key="7">
    <source>
        <dbReference type="ARBA" id="ARBA00023002"/>
    </source>
</evidence>
<dbReference type="FunFam" id="3.30.2020.30:FF:000002">
    <property type="entry name" value="Putative gamma-butyrobetaine dioxygenase"/>
    <property type="match status" value="1"/>
</dbReference>
<dbReference type="InterPro" id="IPR050411">
    <property type="entry name" value="AlphaKG_dependent_hydroxylases"/>
</dbReference>
<evidence type="ECO:0000259" key="10">
    <source>
        <dbReference type="Pfam" id="PF06155"/>
    </source>
</evidence>
<dbReference type="GO" id="GO:0005739">
    <property type="term" value="C:mitochondrion"/>
    <property type="evidence" value="ECO:0007669"/>
    <property type="project" value="TreeGrafter"/>
</dbReference>
<dbReference type="AlphaFoldDB" id="A0A2S2R6B3"/>
<evidence type="ECO:0000313" key="11">
    <source>
        <dbReference type="EMBL" id="MBY85569.1"/>
    </source>
</evidence>
<evidence type="ECO:0000256" key="2">
    <source>
        <dbReference type="ARBA" id="ARBA00005022"/>
    </source>
</evidence>
<comment type="pathway">
    <text evidence="2">Amine and polyamine biosynthesis; carnitine biosynthesis.</text>
</comment>
<evidence type="ECO:0000256" key="1">
    <source>
        <dbReference type="ARBA" id="ARBA00001954"/>
    </source>
</evidence>
<dbReference type="GO" id="GO:0046872">
    <property type="term" value="F:metal ion binding"/>
    <property type="evidence" value="ECO:0007669"/>
    <property type="project" value="UniProtKB-KW"/>
</dbReference>
<evidence type="ECO:0000259" key="9">
    <source>
        <dbReference type="Pfam" id="PF02668"/>
    </source>
</evidence>
<keyword evidence="4" id="KW-0479">Metal-binding</keyword>
<dbReference type="InterPro" id="IPR003819">
    <property type="entry name" value="TauD/TfdA-like"/>
</dbReference>
<dbReference type="OrthoDB" id="406634at2759"/>
<keyword evidence="6 11" id="KW-0223">Dioxygenase</keyword>
<proteinExistence type="inferred from homology"/>
<feature type="domain" description="TauD/TfdA-like" evidence="9">
    <location>
        <begin position="124"/>
        <end position="281"/>
    </location>
</feature>
<dbReference type="InterPro" id="IPR038492">
    <property type="entry name" value="GBBH-like_N_sf"/>
</dbReference>
<dbReference type="Pfam" id="PF06155">
    <property type="entry name" value="GBBH-like_N"/>
    <property type="match status" value="1"/>
</dbReference>
<evidence type="ECO:0000256" key="5">
    <source>
        <dbReference type="ARBA" id="ARBA00022873"/>
    </source>
</evidence>
<reference evidence="11" key="1">
    <citation type="submission" date="2018-04" db="EMBL/GenBank/DDBJ databases">
        <title>Transcriptome assembly of Sipha flava.</title>
        <authorList>
            <person name="Scully E.D."/>
            <person name="Geib S.M."/>
            <person name="Palmer N.A."/>
            <person name="Koch K."/>
            <person name="Bradshaw J."/>
            <person name="Heng-Moss T."/>
            <person name="Sarath G."/>
        </authorList>
    </citation>
    <scope>NUCLEOTIDE SEQUENCE</scope>
</reference>
<name>A0A2S2R6B3_9HEMI</name>
<dbReference type="PANTHER" id="PTHR10696:SF33">
    <property type="entry name" value="GAMMA-BUTYROBETAINE DIOXYGENASE"/>
    <property type="match status" value="1"/>
</dbReference>
<dbReference type="GO" id="GO:0045329">
    <property type="term" value="P:carnitine biosynthetic process"/>
    <property type="evidence" value="ECO:0007669"/>
    <property type="project" value="UniProtKB-UniPathway"/>
</dbReference>
<dbReference type="InterPro" id="IPR010376">
    <property type="entry name" value="GBBH-like_N"/>
</dbReference>
<dbReference type="PANTHER" id="PTHR10696">
    <property type="entry name" value="GAMMA-BUTYROBETAINE HYDROXYLASE-RELATED"/>
    <property type="match status" value="1"/>
</dbReference>
<dbReference type="GO" id="GO:0016706">
    <property type="term" value="F:2-oxoglutarate-dependent dioxygenase activity"/>
    <property type="evidence" value="ECO:0007669"/>
    <property type="project" value="UniProtKB-ARBA"/>
</dbReference>
<comment type="cofactor">
    <cofactor evidence="1">
        <name>Fe(2+)</name>
        <dbReference type="ChEBI" id="CHEBI:29033"/>
    </cofactor>
</comment>
<organism evidence="11">
    <name type="scientific">Sipha flava</name>
    <name type="common">yellow sugarcane aphid</name>
    <dbReference type="NCBI Taxonomy" id="143950"/>
    <lineage>
        <taxon>Eukaryota</taxon>
        <taxon>Metazoa</taxon>
        <taxon>Ecdysozoa</taxon>
        <taxon>Arthropoda</taxon>
        <taxon>Hexapoda</taxon>
        <taxon>Insecta</taxon>
        <taxon>Pterygota</taxon>
        <taxon>Neoptera</taxon>
        <taxon>Paraneoptera</taxon>
        <taxon>Hemiptera</taxon>
        <taxon>Sternorrhyncha</taxon>
        <taxon>Aphidomorpha</taxon>
        <taxon>Aphidoidea</taxon>
        <taxon>Aphididae</taxon>
        <taxon>Sipha</taxon>
    </lineage>
</organism>
<comment type="similarity">
    <text evidence="3">Belongs to the gamma-BBH/TMLD family.</text>
</comment>
<dbReference type="Gene3D" id="3.60.130.10">
    <property type="entry name" value="Clavaminate synthase-like"/>
    <property type="match status" value="1"/>
</dbReference>
<dbReference type="Pfam" id="PF02668">
    <property type="entry name" value="TauD"/>
    <property type="match status" value="1"/>
</dbReference>
<gene>
    <name evidence="11" type="primary">Bbox1</name>
    <name evidence="11" type="ORF">g.43868</name>
</gene>
<feature type="domain" description="Gamma-butyrobetaine hydroxylase-like N-terminal" evidence="10">
    <location>
        <begin position="32"/>
        <end position="97"/>
    </location>
</feature>
<keyword evidence="7" id="KW-0560">Oxidoreductase</keyword>
<dbReference type="UniPathway" id="UPA00118"/>
<sequence length="284" mass="32908">MDGSRPRWTAVAVTPSAGGEEIRLDDGCGGGGRYPYAWLRNNCRCSSCASGETGFRKQVIRDFQFRPVPDRFEIISDDVLYVKWDDSHVSTYDLQWLLERNFNEGQERREYQQIKWTAESFSTMLRSFKYENVIKSDEVLLQWLETLAIYGISIIKSCGLEHDRIKELAARVAFLKRTHYGKTFRVEAKDDATNLAYRSTYLQLHTDLPYYEYTPGVILLHCIIQPESSGGENEVTDGLFVCERLKEINPNRYKALSTIPVRWIDHGHDNGYNFHNIHHAPVIW</sequence>
<evidence type="ECO:0000256" key="8">
    <source>
        <dbReference type="ARBA" id="ARBA00023004"/>
    </source>
</evidence>
<dbReference type="InterPro" id="IPR042098">
    <property type="entry name" value="TauD-like_sf"/>
</dbReference>
<dbReference type="Gene3D" id="3.30.2020.30">
    <property type="match status" value="1"/>
</dbReference>
<dbReference type="SUPFAM" id="SSF51197">
    <property type="entry name" value="Clavaminate synthase-like"/>
    <property type="match status" value="1"/>
</dbReference>
<protein>
    <submittedName>
        <fullName evidence="11">Gamma-butyrobetaine dioxygenase</fullName>
    </submittedName>
</protein>
<evidence type="ECO:0000256" key="4">
    <source>
        <dbReference type="ARBA" id="ARBA00022723"/>
    </source>
</evidence>
<keyword evidence="8" id="KW-0408">Iron</keyword>
<keyword evidence="5" id="KW-0124">Carnitine biosynthesis</keyword>